<dbReference type="AlphaFoldDB" id="A0A150LDL1"/>
<name>A0A150LDL1_9BACL</name>
<proteinExistence type="predicted"/>
<sequence>MKKFLPCRRNEKPFGSGCGGDQWHGLDKWEEDIERQRVLERVGWTFWRVRRSQFYLDPEKAMSSLGEKLDTQ</sequence>
<gene>
    <name evidence="2" type="ORF">B4119_1985</name>
</gene>
<protein>
    <recommendedName>
        <fullName evidence="1">Restriction endonuclease type II-like domain-containing protein</fullName>
    </recommendedName>
</protein>
<dbReference type="InterPro" id="IPR049468">
    <property type="entry name" value="Restrct_endonuc-II-like_dom"/>
</dbReference>
<dbReference type="RefSeq" id="WP_223845269.1">
    <property type="nucleotide sequence ID" value="NZ_AP025623.1"/>
</dbReference>
<evidence type="ECO:0000313" key="2">
    <source>
        <dbReference type="EMBL" id="KYD10427.1"/>
    </source>
</evidence>
<dbReference type="PATRIC" id="fig|81408.3.peg.311"/>
<accession>A0A150LDL1</accession>
<evidence type="ECO:0000259" key="1">
    <source>
        <dbReference type="Pfam" id="PF18741"/>
    </source>
</evidence>
<dbReference type="Proteomes" id="UP000075455">
    <property type="component" value="Unassembled WGS sequence"/>
</dbReference>
<feature type="domain" description="Restriction endonuclease type II-like" evidence="1">
    <location>
        <begin position="17"/>
        <end position="69"/>
    </location>
</feature>
<evidence type="ECO:0000313" key="3">
    <source>
        <dbReference type="Proteomes" id="UP000075455"/>
    </source>
</evidence>
<dbReference type="EMBL" id="LQYS01000087">
    <property type="protein sequence ID" value="KYD10427.1"/>
    <property type="molecule type" value="Genomic_DNA"/>
</dbReference>
<comment type="caution">
    <text evidence="2">The sequence shown here is derived from an EMBL/GenBank/DDBJ whole genome shotgun (WGS) entry which is preliminary data.</text>
</comment>
<reference evidence="2 3" key="1">
    <citation type="submission" date="2016-01" db="EMBL/GenBank/DDBJ databases">
        <title>Draft Genome Sequences of Seven Thermophilic Sporeformers Isolated from Foods.</title>
        <authorList>
            <person name="Berendsen E.M."/>
            <person name="Wells-Bennik M.H."/>
            <person name="Krawcyk A.O."/>
            <person name="De Jong A."/>
            <person name="Holsappel S."/>
            <person name="Eijlander R.T."/>
            <person name="Kuipers O.P."/>
        </authorList>
    </citation>
    <scope>NUCLEOTIDE SEQUENCE [LARGE SCALE GENOMIC DNA]</scope>
    <source>
        <strain evidence="2 3">B4119</strain>
    </source>
</reference>
<dbReference type="STRING" id="81408.B4119_1985"/>
<dbReference type="Pfam" id="PF18741">
    <property type="entry name" value="MTES_1575"/>
    <property type="match status" value="1"/>
</dbReference>
<organism evidence="2 3">
    <name type="scientific">Saccharococcus caldoxylosilyticus</name>
    <dbReference type="NCBI Taxonomy" id="81408"/>
    <lineage>
        <taxon>Bacteria</taxon>
        <taxon>Bacillati</taxon>
        <taxon>Bacillota</taxon>
        <taxon>Bacilli</taxon>
        <taxon>Bacillales</taxon>
        <taxon>Anoxybacillaceae</taxon>
        <taxon>Saccharococcus</taxon>
    </lineage>
</organism>